<dbReference type="Pfam" id="PF01035">
    <property type="entry name" value="DNA_binding_1"/>
    <property type="match status" value="1"/>
</dbReference>
<dbReference type="InterPro" id="IPR036217">
    <property type="entry name" value="MethylDNA_cys_MeTrfase_DNAb"/>
</dbReference>
<dbReference type="FunFam" id="1.10.10.10:FF:000214">
    <property type="entry name" value="Methylated-DNA--protein-cysteine methyltransferase"/>
    <property type="match status" value="1"/>
</dbReference>
<dbReference type="SUPFAM" id="SSF53155">
    <property type="entry name" value="Methylated DNA-protein cysteine methyltransferase domain"/>
    <property type="match status" value="1"/>
</dbReference>
<keyword evidence="5 11" id="KW-0808">Transferase</keyword>
<name>A0A2S7IMF9_9BACT</name>
<dbReference type="Proteomes" id="UP000239590">
    <property type="component" value="Unassembled WGS sequence"/>
</dbReference>
<dbReference type="GO" id="GO:0032259">
    <property type="term" value="P:methylation"/>
    <property type="evidence" value="ECO:0007669"/>
    <property type="project" value="UniProtKB-KW"/>
</dbReference>
<dbReference type="InterPro" id="IPR008332">
    <property type="entry name" value="MethylG_MeTrfase_N"/>
</dbReference>
<evidence type="ECO:0000259" key="10">
    <source>
        <dbReference type="Pfam" id="PF02870"/>
    </source>
</evidence>
<comment type="caution">
    <text evidence="11">The sequence shown here is derived from an EMBL/GenBank/DDBJ whole genome shotgun (WGS) entry which is preliminary data.</text>
</comment>
<dbReference type="Gene3D" id="3.30.160.70">
    <property type="entry name" value="Methylated DNA-protein cysteine methyltransferase domain"/>
    <property type="match status" value="1"/>
</dbReference>
<comment type="similarity">
    <text evidence="2">Belongs to the MGMT family.</text>
</comment>
<evidence type="ECO:0000256" key="6">
    <source>
        <dbReference type="ARBA" id="ARBA00022763"/>
    </source>
</evidence>
<accession>A0A2S7IMF9</accession>
<evidence type="ECO:0000256" key="1">
    <source>
        <dbReference type="ARBA" id="ARBA00001286"/>
    </source>
</evidence>
<evidence type="ECO:0000256" key="8">
    <source>
        <dbReference type="ARBA" id="ARBA00049348"/>
    </source>
</evidence>
<comment type="catalytic activity">
    <reaction evidence="1">
        <text>a 4-O-methyl-thymidine in DNA + L-cysteinyl-[protein] = a thymidine in DNA + S-methyl-L-cysteinyl-[protein]</text>
        <dbReference type="Rhea" id="RHEA:53428"/>
        <dbReference type="Rhea" id="RHEA-COMP:10131"/>
        <dbReference type="Rhea" id="RHEA-COMP:10132"/>
        <dbReference type="Rhea" id="RHEA-COMP:13555"/>
        <dbReference type="Rhea" id="RHEA-COMP:13556"/>
        <dbReference type="ChEBI" id="CHEBI:29950"/>
        <dbReference type="ChEBI" id="CHEBI:82612"/>
        <dbReference type="ChEBI" id="CHEBI:137386"/>
        <dbReference type="ChEBI" id="CHEBI:137387"/>
        <dbReference type="EC" id="2.1.1.63"/>
    </reaction>
</comment>
<dbReference type="CDD" id="cd06445">
    <property type="entry name" value="ATase"/>
    <property type="match status" value="1"/>
</dbReference>
<dbReference type="PROSITE" id="PS00374">
    <property type="entry name" value="MGMT"/>
    <property type="match status" value="1"/>
</dbReference>
<dbReference type="Gene3D" id="1.10.10.10">
    <property type="entry name" value="Winged helix-like DNA-binding domain superfamily/Winged helix DNA-binding domain"/>
    <property type="match status" value="1"/>
</dbReference>
<evidence type="ECO:0000256" key="5">
    <source>
        <dbReference type="ARBA" id="ARBA00022679"/>
    </source>
</evidence>
<dbReference type="InterPro" id="IPR001497">
    <property type="entry name" value="MethylDNA_cys_MeTrfase_AS"/>
</dbReference>
<evidence type="ECO:0000259" key="9">
    <source>
        <dbReference type="Pfam" id="PF01035"/>
    </source>
</evidence>
<dbReference type="NCBIfam" id="TIGR00589">
    <property type="entry name" value="ogt"/>
    <property type="match status" value="1"/>
</dbReference>
<evidence type="ECO:0000256" key="4">
    <source>
        <dbReference type="ARBA" id="ARBA00022603"/>
    </source>
</evidence>
<dbReference type="RefSeq" id="WP_104710043.1">
    <property type="nucleotide sequence ID" value="NZ_PTRA01000001.1"/>
</dbReference>
<dbReference type="AlphaFoldDB" id="A0A2S7IMF9"/>
<comment type="catalytic activity">
    <reaction evidence="8">
        <text>a 6-O-methyl-2'-deoxyguanosine in DNA + L-cysteinyl-[protein] = S-methyl-L-cysteinyl-[protein] + a 2'-deoxyguanosine in DNA</text>
        <dbReference type="Rhea" id="RHEA:24000"/>
        <dbReference type="Rhea" id="RHEA-COMP:10131"/>
        <dbReference type="Rhea" id="RHEA-COMP:10132"/>
        <dbReference type="Rhea" id="RHEA-COMP:11367"/>
        <dbReference type="Rhea" id="RHEA-COMP:11368"/>
        <dbReference type="ChEBI" id="CHEBI:29950"/>
        <dbReference type="ChEBI" id="CHEBI:82612"/>
        <dbReference type="ChEBI" id="CHEBI:85445"/>
        <dbReference type="ChEBI" id="CHEBI:85448"/>
        <dbReference type="EC" id="2.1.1.63"/>
    </reaction>
</comment>
<dbReference type="EC" id="2.1.1.63" evidence="3"/>
<evidence type="ECO:0000313" key="11">
    <source>
        <dbReference type="EMBL" id="PQA58875.1"/>
    </source>
</evidence>
<dbReference type="SUPFAM" id="SSF46767">
    <property type="entry name" value="Methylated DNA-protein cysteine methyltransferase, C-terminal domain"/>
    <property type="match status" value="1"/>
</dbReference>
<feature type="domain" description="Methylguanine DNA methyltransferase ribonuclease-like" evidence="10">
    <location>
        <begin position="6"/>
        <end position="67"/>
    </location>
</feature>
<keyword evidence="7" id="KW-0234">DNA repair</keyword>
<evidence type="ECO:0000256" key="3">
    <source>
        <dbReference type="ARBA" id="ARBA00011918"/>
    </source>
</evidence>
<sequence length="162" mass="18576">MASSAYVAYYESPLGWMELGSSAEALQVVRFVPEKGRQVFTNLLGETQQQLTEYFSGKRRDFDLPLQWTGTAFQQNVWQRLRELPYAETVSYINLAREIGDEKATRAVAAANAKNQIALIVPCHRVIGTDGKPVGYAWEIWRKRWLLQHEQQHSGTGQLWLF</sequence>
<evidence type="ECO:0000256" key="2">
    <source>
        <dbReference type="ARBA" id="ARBA00008711"/>
    </source>
</evidence>
<proteinExistence type="inferred from homology"/>
<keyword evidence="4 11" id="KW-0489">Methyltransferase</keyword>
<evidence type="ECO:0000313" key="12">
    <source>
        <dbReference type="Proteomes" id="UP000239590"/>
    </source>
</evidence>
<dbReference type="PANTHER" id="PTHR10815">
    <property type="entry name" value="METHYLATED-DNA--PROTEIN-CYSTEINE METHYLTRANSFERASE"/>
    <property type="match status" value="1"/>
</dbReference>
<dbReference type="GO" id="GO:0003908">
    <property type="term" value="F:methylated-DNA-[protein]-cysteine S-methyltransferase activity"/>
    <property type="evidence" value="ECO:0007669"/>
    <property type="project" value="UniProtKB-EC"/>
</dbReference>
<keyword evidence="12" id="KW-1185">Reference proteome</keyword>
<dbReference type="Pfam" id="PF02870">
    <property type="entry name" value="Methyltransf_1N"/>
    <property type="match status" value="1"/>
</dbReference>
<feature type="domain" description="Methylated-DNA-[protein]-cysteine S-methyltransferase DNA binding" evidence="9">
    <location>
        <begin position="72"/>
        <end position="151"/>
    </location>
</feature>
<protein>
    <recommendedName>
        <fullName evidence="3">methylated-DNA--[protein]-cysteine S-methyltransferase</fullName>
        <ecNumber evidence="3">2.1.1.63</ecNumber>
    </recommendedName>
</protein>
<dbReference type="EMBL" id="PTRA01000001">
    <property type="protein sequence ID" value="PQA58875.1"/>
    <property type="molecule type" value="Genomic_DNA"/>
</dbReference>
<dbReference type="InterPro" id="IPR036631">
    <property type="entry name" value="MGMT_N_sf"/>
</dbReference>
<evidence type="ECO:0000256" key="7">
    <source>
        <dbReference type="ARBA" id="ARBA00023204"/>
    </source>
</evidence>
<reference evidence="12" key="1">
    <citation type="submission" date="2018-02" db="EMBL/GenBank/DDBJ databases">
        <title>Genome sequencing of Solimonas sp. HR-BB.</title>
        <authorList>
            <person name="Lee Y."/>
            <person name="Jeon C.O."/>
        </authorList>
    </citation>
    <scope>NUCLEOTIDE SEQUENCE [LARGE SCALE GENOMIC DNA]</scope>
    <source>
        <strain evidence="12">HR-U</strain>
    </source>
</reference>
<dbReference type="GO" id="GO:0006281">
    <property type="term" value="P:DNA repair"/>
    <property type="evidence" value="ECO:0007669"/>
    <property type="project" value="UniProtKB-KW"/>
</dbReference>
<dbReference type="PANTHER" id="PTHR10815:SF5">
    <property type="entry name" value="METHYLATED-DNA--PROTEIN-CYSTEINE METHYLTRANSFERASE"/>
    <property type="match status" value="1"/>
</dbReference>
<keyword evidence="6" id="KW-0227">DNA damage</keyword>
<organism evidence="11 12">
    <name type="scientific">Siphonobacter curvatus</name>
    <dbReference type="NCBI Taxonomy" id="2094562"/>
    <lineage>
        <taxon>Bacteria</taxon>
        <taxon>Pseudomonadati</taxon>
        <taxon>Bacteroidota</taxon>
        <taxon>Cytophagia</taxon>
        <taxon>Cytophagales</taxon>
        <taxon>Cytophagaceae</taxon>
        <taxon>Siphonobacter</taxon>
    </lineage>
</organism>
<gene>
    <name evidence="11" type="ORF">C5O19_04230</name>
</gene>
<dbReference type="InterPro" id="IPR036388">
    <property type="entry name" value="WH-like_DNA-bd_sf"/>
</dbReference>
<dbReference type="OrthoDB" id="9802228at2"/>
<dbReference type="InterPro" id="IPR014048">
    <property type="entry name" value="MethylDNA_cys_MeTrfase_DNA-bd"/>
</dbReference>